<protein>
    <submittedName>
        <fullName evidence="4">NAD(P)H-dependent oxidoreductase</fullName>
    </submittedName>
</protein>
<gene>
    <name evidence="4" type="ORF">LGH74_06175</name>
</gene>
<keyword evidence="2" id="KW-0288">FMN</keyword>
<dbReference type="EMBL" id="JAJADR010000001">
    <property type="protein sequence ID" value="MCB2407557.1"/>
    <property type="molecule type" value="Genomic_DNA"/>
</dbReference>
<comment type="caution">
    <text evidence="4">The sequence shown here is derived from an EMBL/GenBank/DDBJ whole genome shotgun (WGS) entry which is preliminary data.</text>
</comment>
<name>A0ABS8AN14_9BACT</name>
<evidence type="ECO:0000256" key="1">
    <source>
        <dbReference type="ARBA" id="ARBA00022630"/>
    </source>
</evidence>
<keyword evidence="5" id="KW-1185">Reference proteome</keyword>
<sequence length="174" mass="19285">MKQPILILGSARGESTTRGFAQQLLGATPHTVIDLREYAVAPYSYQSNYPAQDEFLALIERVLEHDPVIFATPVYWYSMSGSMKTFFDRITDLTRMRKDLGRRLAGKSVLLVATGSDAELPPGFAVPFELTAAYLNMPFGGAFYYSDKTPLPESVATQRPRFVAALTKPNPNNS</sequence>
<dbReference type="Proteomes" id="UP001165296">
    <property type="component" value="Unassembled WGS sequence"/>
</dbReference>
<reference evidence="4" key="1">
    <citation type="submission" date="2021-10" db="EMBL/GenBank/DDBJ databases">
        <authorList>
            <person name="Dean J.D."/>
            <person name="Kim M.K."/>
            <person name="Newey C.N."/>
            <person name="Stoker T.S."/>
            <person name="Thompson D.W."/>
            <person name="Grose J.H."/>
        </authorList>
    </citation>
    <scope>NUCLEOTIDE SEQUENCE</scope>
    <source>
        <strain evidence="4">BT178</strain>
    </source>
</reference>
<evidence type="ECO:0000259" key="3">
    <source>
        <dbReference type="Pfam" id="PF03358"/>
    </source>
</evidence>
<dbReference type="InterPro" id="IPR005025">
    <property type="entry name" value="FMN_Rdtase-like_dom"/>
</dbReference>
<evidence type="ECO:0000256" key="2">
    <source>
        <dbReference type="ARBA" id="ARBA00022643"/>
    </source>
</evidence>
<proteinExistence type="predicted"/>
<keyword evidence="1" id="KW-0285">Flavoprotein</keyword>
<evidence type="ECO:0000313" key="5">
    <source>
        <dbReference type="Proteomes" id="UP001165296"/>
    </source>
</evidence>
<dbReference type="PANTHER" id="PTHR43278">
    <property type="entry name" value="NAD(P)H-DEPENDENT FMN-CONTAINING OXIDOREDUCTASE YWQN-RELATED"/>
    <property type="match status" value="1"/>
</dbReference>
<dbReference type="InterPro" id="IPR051796">
    <property type="entry name" value="ISF_SsuE-like"/>
</dbReference>
<dbReference type="RefSeq" id="WP_226173402.1">
    <property type="nucleotide sequence ID" value="NZ_JAJADR010000001.1"/>
</dbReference>
<dbReference type="Gene3D" id="3.40.50.360">
    <property type="match status" value="1"/>
</dbReference>
<dbReference type="SUPFAM" id="SSF52218">
    <property type="entry name" value="Flavoproteins"/>
    <property type="match status" value="1"/>
</dbReference>
<accession>A0ABS8AN14</accession>
<evidence type="ECO:0000313" key="4">
    <source>
        <dbReference type="EMBL" id="MCB2407557.1"/>
    </source>
</evidence>
<dbReference type="Pfam" id="PF03358">
    <property type="entry name" value="FMN_red"/>
    <property type="match status" value="1"/>
</dbReference>
<dbReference type="PANTHER" id="PTHR43278:SF4">
    <property type="entry name" value="NAD(P)H-DEPENDENT FMN-CONTAINING OXIDOREDUCTASE YWQN-RELATED"/>
    <property type="match status" value="1"/>
</dbReference>
<feature type="domain" description="NADPH-dependent FMN reductase-like" evidence="3">
    <location>
        <begin position="6"/>
        <end position="117"/>
    </location>
</feature>
<dbReference type="InterPro" id="IPR029039">
    <property type="entry name" value="Flavoprotein-like_sf"/>
</dbReference>
<organism evidence="4 5">
    <name type="scientific">Hymenobacter lucidus</name>
    <dbReference type="NCBI Taxonomy" id="2880930"/>
    <lineage>
        <taxon>Bacteria</taxon>
        <taxon>Pseudomonadati</taxon>
        <taxon>Bacteroidota</taxon>
        <taxon>Cytophagia</taxon>
        <taxon>Cytophagales</taxon>
        <taxon>Hymenobacteraceae</taxon>
        <taxon>Hymenobacter</taxon>
    </lineage>
</organism>